<dbReference type="InterPro" id="IPR011032">
    <property type="entry name" value="GroES-like_sf"/>
</dbReference>
<dbReference type="GO" id="GO:0016491">
    <property type="term" value="F:oxidoreductase activity"/>
    <property type="evidence" value="ECO:0007669"/>
    <property type="project" value="InterPro"/>
</dbReference>
<accession>A0A077EJK9</accession>
<dbReference type="InterPro" id="IPR020843">
    <property type="entry name" value="ER"/>
</dbReference>
<dbReference type="Proteomes" id="UP000028933">
    <property type="component" value="Chromosome"/>
</dbReference>
<dbReference type="Gene3D" id="3.90.180.10">
    <property type="entry name" value="Medium-chain alcohol dehydrogenases, catalytic domain"/>
    <property type="match status" value="1"/>
</dbReference>
<sequence>MKAAVILSKGALPTYVEDFAEPVAQNENEVLIHVKASAVKNLDKMRASGKHYSVQNENFIAKVVGGDGVGVLEDGTRVYGIGASGMIAEKAIIEKDKIVKLPNGISDEIAAALPNAVMGSAMALRFRANLQKNETVLINGATGVTGKIAVQIAKHYGAKKVVVIGRNEEKLKELLALGADDIIVLKQDDDVILSQIKALYQQSPFDVVIDYLWGHSAELILSAIKGNGGFSHRTRYVTVGGMMNDNMTLSSSILRSTDIQISGSGLGSWTPAEMKLLIHEILPEIFQLAADGKLKCDTASVMINDVEKAWNMNIDSGKRLVVIIGS</sequence>
<name>A0A077EJK9_9FLAO</name>
<feature type="domain" description="Enoyl reductase (ER)" evidence="1">
    <location>
        <begin position="10"/>
        <end position="323"/>
    </location>
</feature>
<reference evidence="2" key="2">
    <citation type="journal article" date="2015" name="Genome Biol. Evol.">
        <title>Complete Genome Sequence and Transcriptomic Analysis of the Novel Pathogen Elizabethkingia anophelis in Response to Oxidative Stress.</title>
        <authorList>
            <person name="Li Y."/>
            <person name="Liu Y."/>
            <person name="Chew S.C."/>
            <person name="Tay M."/>
            <person name="Salido M.M."/>
            <person name="Teo J."/>
            <person name="Lauro F.M."/>
            <person name="Givskov M."/>
            <person name="Yang L."/>
        </authorList>
    </citation>
    <scope>NUCLEOTIDE SEQUENCE</scope>
    <source>
        <strain evidence="2">NUHP1</strain>
    </source>
</reference>
<organism evidence="2 3">
    <name type="scientific">Elizabethkingia anophelis NUHP1</name>
    <dbReference type="NCBI Taxonomy" id="1338011"/>
    <lineage>
        <taxon>Bacteria</taxon>
        <taxon>Pseudomonadati</taxon>
        <taxon>Bacteroidota</taxon>
        <taxon>Flavobacteriia</taxon>
        <taxon>Flavobacteriales</taxon>
        <taxon>Weeksellaceae</taxon>
        <taxon>Elizabethkingia</taxon>
    </lineage>
</organism>
<dbReference type="eggNOG" id="COG0604">
    <property type="taxonomic scope" value="Bacteria"/>
</dbReference>
<proteinExistence type="predicted"/>
<evidence type="ECO:0000313" key="2">
    <source>
        <dbReference type="EMBL" id="AIL46703.1"/>
    </source>
</evidence>
<dbReference type="PANTHER" id="PTHR43677:SF11">
    <property type="entry name" value="ZINC-CONTAINING ALCOHOL DEHYDROGENASE"/>
    <property type="match status" value="1"/>
</dbReference>
<dbReference type="InterPro" id="IPR013149">
    <property type="entry name" value="ADH-like_C"/>
</dbReference>
<protein>
    <submittedName>
        <fullName evidence="2">Quinone oxidoreductase</fullName>
    </submittedName>
</protein>
<dbReference type="STRING" id="1338011.BD94_2928"/>
<dbReference type="SUPFAM" id="SSF50129">
    <property type="entry name" value="GroES-like"/>
    <property type="match status" value="1"/>
</dbReference>
<evidence type="ECO:0000259" key="1">
    <source>
        <dbReference type="SMART" id="SM00829"/>
    </source>
</evidence>
<dbReference type="InterPro" id="IPR036291">
    <property type="entry name" value="NAD(P)-bd_dom_sf"/>
</dbReference>
<dbReference type="InterPro" id="IPR051397">
    <property type="entry name" value="Zn-ADH-like_protein"/>
</dbReference>
<reference evidence="2" key="1">
    <citation type="journal article" date="2013" name="Lancet">
        <title>First case of E anophelis outbreak in an intensive-care unit.</title>
        <authorList>
            <person name="Teo J."/>
            <person name="Tan S.Y."/>
            <person name="Tay M."/>
            <person name="Ding Y."/>
            <person name="Kjelleberg S."/>
            <person name="Givskov M."/>
            <person name="Lin R.T."/>
            <person name="Yang L."/>
        </authorList>
    </citation>
    <scope>NUCLEOTIDE SEQUENCE [LARGE SCALE GENOMIC DNA]</scope>
    <source>
        <strain evidence="2">NUHP1</strain>
    </source>
</reference>
<dbReference type="SUPFAM" id="SSF51735">
    <property type="entry name" value="NAD(P)-binding Rossmann-fold domains"/>
    <property type="match status" value="1"/>
</dbReference>
<dbReference type="RefSeq" id="WP_024565760.1">
    <property type="nucleotide sequence ID" value="NZ_CP007547.1"/>
</dbReference>
<dbReference type="EMBL" id="CP007547">
    <property type="protein sequence ID" value="AIL46703.1"/>
    <property type="molecule type" value="Genomic_DNA"/>
</dbReference>
<dbReference type="PANTHER" id="PTHR43677">
    <property type="entry name" value="SHORT-CHAIN DEHYDROGENASE/REDUCTASE"/>
    <property type="match status" value="1"/>
</dbReference>
<evidence type="ECO:0000313" key="3">
    <source>
        <dbReference type="Proteomes" id="UP000028933"/>
    </source>
</evidence>
<dbReference type="Gene3D" id="3.40.50.720">
    <property type="entry name" value="NAD(P)-binding Rossmann-like Domain"/>
    <property type="match status" value="1"/>
</dbReference>
<dbReference type="Pfam" id="PF00107">
    <property type="entry name" value="ADH_zinc_N"/>
    <property type="match status" value="1"/>
</dbReference>
<dbReference type="KEGG" id="eao:BD94_2928"/>
<gene>
    <name evidence="2" type="ORF">BD94_2928</name>
</gene>
<dbReference type="AlphaFoldDB" id="A0A077EJK9"/>
<dbReference type="HOGENOM" id="CLU_026673_7_0_10"/>
<dbReference type="SMART" id="SM00829">
    <property type="entry name" value="PKS_ER"/>
    <property type="match status" value="1"/>
</dbReference>